<proteinExistence type="predicted"/>
<dbReference type="AlphaFoldDB" id="A0A9X0D232"/>
<dbReference type="EMBL" id="MU825947">
    <property type="protein sequence ID" value="KAJ7382019.1"/>
    <property type="molecule type" value="Genomic_DNA"/>
</dbReference>
<gene>
    <name evidence="2" type="ORF">OS493_037662</name>
</gene>
<protein>
    <recommendedName>
        <fullName evidence="1">C-type lectin domain-containing protein</fullName>
    </recommendedName>
</protein>
<dbReference type="CDD" id="cd00037">
    <property type="entry name" value="CLECT"/>
    <property type="match status" value="2"/>
</dbReference>
<accession>A0A9X0D232</accession>
<feature type="domain" description="C-type lectin" evidence="1">
    <location>
        <begin position="1"/>
        <end position="91"/>
    </location>
</feature>
<evidence type="ECO:0000259" key="1">
    <source>
        <dbReference type="PROSITE" id="PS50041"/>
    </source>
</evidence>
<dbReference type="InterPro" id="IPR016187">
    <property type="entry name" value="CTDL_fold"/>
</dbReference>
<keyword evidence="3" id="KW-1185">Reference proteome</keyword>
<dbReference type="OrthoDB" id="5988433at2759"/>
<dbReference type="InterPro" id="IPR050111">
    <property type="entry name" value="C-type_lectin/snaclec_domain"/>
</dbReference>
<name>A0A9X0D232_9CNID</name>
<dbReference type="Pfam" id="PF00059">
    <property type="entry name" value="Lectin_C"/>
    <property type="match status" value="2"/>
</dbReference>
<dbReference type="Proteomes" id="UP001163046">
    <property type="component" value="Unassembled WGS sequence"/>
</dbReference>
<evidence type="ECO:0000313" key="2">
    <source>
        <dbReference type="EMBL" id="KAJ7382019.1"/>
    </source>
</evidence>
<organism evidence="2 3">
    <name type="scientific">Desmophyllum pertusum</name>
    <dbReference type="NCBI Taxonomy" id="174260"/>
    <lineage>
        <taxon>Eukaryota</taxon>
        <taxon>Metazoa</taxon>
        <taxon>Cnidaria</taxon>
        <taxon>Anthozoa</taxon>
        <taxon>Hexacorallia</taxon>
        <taxon>Scleractinia</taxon>
        <taxon>Caryophylliina</taxon>
        <taxon>Caryophylliidae</taxon>
        <taxon>Desmophyllum</taxon>
    </lineage>
</organism>
<evidence type="ECO:0000313" key="3">
    <source>
        <dbReference type="Proteomes" id="UP001163046"/>
    </source>
</evidence>
<sequence>METEGEWKFINHEIQQRTIANPNEYHIGLKKHGDHWEWINGEPLTISKWQVTHGEPSGDGDFAVMSKNYPPGTEGLFNDLPDYLKRAFICEIPRAEGLGNICFENACYTFTKSGKSWKENRNTCERHGGDLVSMETEEEWKFINHEIQHRTIANPNEYHIGLKKHGDHWEWINGKTTDN</sequence>
<reference evidence="2" key="1">
    <citation type="submission" date="2023-01" db="EMBL/GenBank/DDBJ databases">
        <title>Genome assembly of the deep-sea coral Lophelia pertusa.</title>
        <authorList>
            <person name="Herrera S."/>
            <person name="Cordes E."/>
        </authorList>
    </citation>
    <scope>NUCLEOTIDE SEQUENCE</scope>
    <source>
        <strain evidence="2">USNM1676648</strain>
        <tissue evidence="2">Polyp</tissue>
    </source>
</reference>
<feature type="domain" description="C-type lectin" evidence="1">
    <location>
        <begin position="103"/>
        <end position="179"/>
    </location>
</feature>
<dbReference type="PROSITE" id="PS50041">
    <property type="entry name" value="C_TYPE_LECTIN_2"/>
    <property type="match status" value="2"/>
</dbReference>
<dbReference type="InterPro" id="IPR016186">
    <property type="entry name" value="C-type_lectin-like/link_sf"/>
</dbReference>
<dbReference type="PANTHER" id="PTHR22803">
    <property type="entry name" value="MANNOSE, PHOSPHOLIPASE, LECTIN RECEPTOR RELATED"/>
    <property type="match status" value="1"/>
</dbReference>
<dbReference type="InterPro" id="IPR001304">
    <property type="entry name" value="C-type_lectin-like"/>
</dbReference>
<dbReference type="Gene3D" id="3.10.100.10">
    <property type="entry name" value="Mannose-Binding Protein A, subunit A"/>
    <property type="match status" value="2"/>
</dbReference>
<dbReference type="SUPFAM" id="SSF56436">
    <property type="entry name" value="C-type lectin-like"/>
    <property type="match status" value="2"/>
</dbReference>
<comment type="caution">
    <text evidence="2">The sequence shown here is derived from an EMBL/GenBank/DDBJ whole genome shotgun (WGS) entry which is preliminary data.</text>
</comment>